<sequence length="302" mass="32944">ILLNLSDSSGVLAQKLGGSVRNIEDLIPALIQLRSEGVDLNTTLQLTDKRSVAAFNSLLEGAADVLVLRDSLVGANDELEEMVTTKTDNAIDAMARMGSAWDGVVLKFKNSEGVFADLFDFIADGLNITSDRFATFGEKAIGLLGGIFPGIGTLQQKAIIAAADARQTVLDNIRKSGLEELGETRRNFAAQARAGDEFAKEVIKRVDSQLIAITEANRKAADRDKQSIIDAQAAIDNEKNNAREKELKEIEAFNKKKDAINERSADNELNILRKLSEQKGDDFDLEIEAEINAELELAQKRL</sequence>
<evidence type="ECO:0000256" key="1">
    <source>
        <dbReference type="SAM" id="Coils"/>
    </source>
</evidence>
<comment type="caution">
    <text evidence="2">The sequence shown here is derived from an EMBL/GenBank/DDBJ whole genome shotgun (WGS) entry which is preliminary data.</text>
</comment>
<gene>
    <name evidence="2" type="ORF">S01H4_31749</name>
</gene>
<proteinExistence type="predicted"/>
<dbReference type="EMBL" id="BART01016522">
    <property type="protein sequence ID" value="GAG82777.1"/>
    <property type="molecule type" value="Genomic_DNA"/>
</dbReference>
<evidence type="ECO:0008006" key="3">
    <source>
        <dbReference type="Google" id="ProtNLM"/>
    </source>
</evidence>
<reference evidence="2" key="1">
    <citation type="journal article" date="2014" name="Front. Microbiol.">
        <title>High frequency of phylogenetically diverse reductive dehalogenase-homologous genes in deep subseafloor sedimentary metagenomes.</title>
        <authorList>
            <person name="Kawai M."/>
            <person name="Futagami T."/>
            <person name="Toyoda A."/>
            <person name="Takaki Y."/>
            <person name="Nishi S."/>
            <person name="Hori S."/>
            <person name="Arai W."/>
            <person name="Tsubouchi T."/>
            <person name="Morono Y."/>
            <person name="Uchiyama I."/>
            <person name="Ito T."/>
            <person name="Fujiyama A."/>
            <person name="Inagaki F."/>
            <person name="Takami H."/>
        </authorList>
    </citation>
    <scope>NUCLEOTIDE SEQUENCE</scope>
    <source>
        <strain evidence="2">Expedition CK06-06</strain>
    </source>
</reference>
<accession>X1BNJ6</accession>
<feature type="non-terminal residue" evidence="2">
    <location>
        <position position="1"/>
    </location>
</feature>
<keyword evidence="1" id="KW-0175">Coiled coil</keyword>
<feature type="coiled-coil region" evidence="1">
    <location>
        <begin position="228"/>
        <end position="263"/>
    </location>
</feature>
<feature type="non-terminal residue" evidence="2">
    <location>
        <position position="302"/>
    </location>
</feature>
<dbReference type="AlphaFoldDB" id="X1BNJ6"/>
<organism evidence="2">
    <name type="scientific">marine sediment metagenome</name>
    <dbReference type="NCBI Taxonomy" id="412755"/>
    <lineage>
        <taxon>unclassified sequences</taxon>
        <taxon>metagenomes</taxon>
        <taxon>ecological metagenomes</taxon>
    </lineage>
</organism>
<evidence type="ECO:0000313" key="2">
    <source>
        <dbReference type="EMBL" id="GAG82777.1"/>
    </source>
</evidence>
<name>X1BNJ6_9ZZZZ</name>
<protein>
    <recommendedName>
        <fullName evidence="3">Phage tail tape measure protein</fullName>
    </recommendedName>
</protein>